<dbReference type="Proteomes" id="UP001497472">
    <property type="component" value="Unassembled WGS sequence"/>
</dbReference>
<evidence type="ECO:0000256" key="1">
    <source>
        <dbReference type="SAM" id="MobiDB-lite"/>
    </source>
</evidence>
<accession>A0AAV1IZT0</accession>
<dbReference type="EMBL" id="CAVLEF010000003">
    <property type="protein sequence ID" value="CAK1541886.1"/>
    <property type="molecule type" value="Genomic_DNA"/>
</dbReference>
<feature type="region of interest" description="Disordered" evidence="1">
    <location>
        <begin position="1"/>
        <end position="58"/>
    </location>
</feature>
<organism evidence="2 3">
    <name type="scientific">Leptosia nina</name>
    <dbReference type="NCBI Taxonomy" id="320188"/>
    <lineage>
        <taxon>Eukaryota</taxon>
        <taxon>Metazoa</taxon>
        <taxon>Ecdysozoa</taxon>
        <taxon>Arthropoda</taxon>
        <taxon>Hexapoda</taxon>
        <taxon>Insecta</taxon>
        <taxon>Pterygota</taxon>
        <taxon>Neoptera</taxon>
        <taxon>Endopterygota</taxon>
        <taxon>Lepidoptera</taxon>
        <taxon>Glossata</taxon>
        <taxon>Ditrysia</taxon>
        <taxon>Papilionoidea</taxon>
        <taxon>Pieridae</taxon>
        <taxon>Pierinae</taxon>
        <taxon>Leptosia</taxon>
    </lineage>
</organism>
<feature type="compositionally biased region" description="Basic residues" evidence="1">
    <location>
        <begin position="23"/>
        <end position="35"/>
    </location>
</feature>
<proteinExistence type="predicted"/>
<gene>
    <name evidence="2" type="ORF">LNINA_LOCUS1835</name>
</gene>
<comment type="caution">
    <text evidence="2">The sequence shown here is derived from an EMBL/GenBank/DDBJ whole genome shotgun (WGS) entry which is preliminary data.</text>
</comment>
<name>A0AAV1IZT0_9NEOP</name>
<dbReference type="AlphaFoldDB" id="A0AAV1IZT0"/>
<sequence>MLGRSRKTSDPRSRRPFAIIGPRQKHNTSKNNQRRRGADQKRRVRDNYSPAAEETHFPKITSRELITPTQKPFTDAPQERGLVSTRVRIEIEA</sequence>
<reference evidence="2 3" key="1">
    <citation type="submission" date="2023-11" db="EMBL/GenBank/DDBJ databases">
        <authorList>
            <person name="Okamura Y."/>
        </authorList>
    </citation>
    <scope>NUCLEOTIDE SEQUENCE [LARGE SCALE GENOMIC DNA]</scope>
</reference>
<evidence type="ECO:0000313" key="2">
    <source>
        <dbReference type="EMBL" id="CAK1541886.1"/>
    </source>
</evidence>
<evidence type="ECO:0000313" key="3">
    <source>
        <dbReference type="Proteomes" id="UP001497472"/>
    </source>
</evidence>
<protein>
    <submittedName>
        <fullName evidence="2">Uncharacterized protein</fullName>
    </submittedName>
</protein>
<keyword evidence="3" id="KW-1185">Reference proteome</keyword>